<dbReference type="Gene3D" id="1.10.630.10">
    <property type="entry name" value="Cytochrome P450"/>
    <property type="match status" value="1"/>
</dbReference>
<dbReference type="GO" id="GO:0005789">
    <property type="term" value="C:endoplasmic reticulum membrane"/>
    <property type="evidence" value="ECO:0007669"/>
    <property type="project" value="UniProtKB-SubCell"/>
</dbReference>
<dbReference type="PRINTS" id="PR00463">
    <property type="entry name" value="EP450I"/>
</dbReference>
<dbReference type="EC" id="1.14.14.1" evidence="5"/>
<evidence type="ECO:0000256" key="17">
    <source>
        <dbReference type="SAM" id="Phobius"/>
    </source>
</evidence>
<keyword evidence="10 16" id="KW-0560">Oxidoreductase</keyword>
<name>A0A9P0T2Z5_PIEBR</name>
<evidence type="ECO:0000256" key="3">
    <source>
        <dbReference type="ARBA" id="ARBA00004406"/>
    </source>
</evidence>
<dbReference type="GO" id="GO:0020037">
    <property type="term" value="F:heme binding"/>
    <property type="evidence" value="ECO:0007669"/>
    <property type="project" value="InterPro"/>
</dbReference>
<comment type="caution">
    <text evidence="18">The sequence shown here is derived from an EMBL/GenBank/DDBJ whole genome shotgun (WGS) entry which is preliminary data.</text>
</comment>
<dbReference type="InterPro" id="IPR050476">
    <property type="entry name" value="Insect_CytP450_Detox"/>
</dbReference>
<dbReference type="Pfam" id="PF00067">
    <property type="entry name" value="p450"/>
    <property type="match status" value="1"/>
</dbReference>
<comment type="cofactor">
    <cofactor evidence="1 15">
        <name>heme</name>
        <dbReference type="ChEBI" id="CHEBI:30413"/>
    </cofactor>
</comment>
<dbReference type="CDD" id="cd11056">
    <property type="entry name" value="CYP6-like"/>
    <property type="match status" value="1"/>
</dbReference>
<dbReference type="InterPro" id="IPR017972">
    <property type="entry name" value="Cyt_P450_CS"/>
</dbReference>
<keyword evidence="17" id="KW-0812">Transmembrane</keyword>
<dbReference type="EMBL" id="CALOZG010000002">
    <property type="protein sequence ID" value="CAH3988932.1"/>
    <property type="molecule type" value="Genomic_DNA"/>
</dbReference>
<feature type="transmembrane region" description="Helical" evidence="17">
    <location>
        <begin position="6"/>
        <end position="23"/>
    </location>
</feature>
<dbReference type="PANTHER" id="PTHR24292:SF45">
    <property type="entry name" value="CYTOCHROME P450 6G1-RELATED"/>
    <property type="match status" value="1"/>
</dbReference>
<proteinExistence type="inferred from homology"/>
<dbReference type="InterPro" id="IPR036396">
    <property type="entry name" value="Cyt_P450_sf"/>
</dbReference>
<dbReference type="InterPro" id="IPR002401">
    <property type="entry name" value="Cyt_P450_E_grp-I"/>
</dbReference>
<evidence type="ECO:0000256" key="12">
    <source>
        <dbReference type="ARBA" id="ARBA00023033"/>
    </source>
</evidence>
<dbReference type="AlphaFoldDB" id="A0A9P0T2Z5"/>
<gene>
    <name evidence="18" type="ORF">PIBRA_LOCUS2162</name>
</gene>
<evidence type="ECO:0000256" key="5">
    <source>
        <dbReference type="ARBA" id="ARBA00012109"/>
    </source>
</evidence>
<evidence type="ECO:0000313" key="18">
    <source>
        <dbReference type="EMBL" id="CAH3988932.1"/>
    </source>
</evidence>
<evidence type="ECO:0000256" key="14">
    <source>
        <dbReference type="ARBA" id="ARBA00047827"/>
    </source>
</evidence>
<comment type="catalytic activity">
    <reaction evidence="14">
        <text>an organic molecule + reduced [NADPH--hemoprotein reductase] + O2 = an alcohol + oxidized [NADPH--hemoprotein reductase] + H2O + H(+)</text>
        <dbReference type="Rhea" id="RHEA:17149"/>
        <dbReference type="Rhea" id="RHEA-COMP:11964"/>
        <dbReference type="Rhea" id="RHEA-COMP:11965"/>
        <dbReference type="ChEBI" id="CHEBI:15377"/>
        <dbReference type="ChEBI" id="CHEBI:15378"/>
        <dbReference type="ChEBI" id="CHEBI:15379"/>
        <dbReference type="ChEBI" id="CHEBI:30879"/>
        <dbReference type="ChEBI" id="CHEBI:57618"/>
        <dbReference type="ChEBI" id="CHEBI:58210"/>
        <dbReference type="ChEBI" id="CHEBI:142491"/>
        <dbReference type="EC" id="1.14.14.1"/>
    </reaction>
</comment>
<dbReference type="PANTHER" id="PTHR24292">
    <property type="entry name" value="CYTOCHROME P450"/>
    <property type="match status" value="1"/>
</dbReference>
<feature type="binding site" description="axial binding residue" evidence="15">
    <location>
        <position position="441"/>
    </location>
    <ligand>
        <name>heme</name>
        <dbReference type="ChEBI" id="CHEBI:30413"/>
    </ligand>
    <ligandPart>
        <name>Fe</name>
        <dbReference type="ChEBI" id="CHEBI:18248"/>
    </ligandPart>
</feature>
<evidence type="ECO:0000256" key="8">
    <source>
        <dbReference type="ARBA" id="ARBA00022824"/>
    </source>
</evidence>
<dbReference type="GO" id="GO:0016712">
    <property type="term" value="F:oxidoreductase activity, acting on paired donors, with incorporation or reduction of molecular oxygen, reduced flavin or flavoprotein as one donor, and incorporation of one atom of oxygen"/>
    <property type="evidence" value="ECO:0007669"/>
    <property type="project" value="UniProtKB-EC"/>
</dbReference>
<organism evidence="18 19">
    <name type="scientific">Pieris brassicae</name>
    <name type="common">White butterfly</name>
    <name type="synonym">Large white butterfly</name>
    <dbReference type="NCBI Taxonomy" id="7116"/>
    <lineage>
        <taxon>Eukaryota</taxon>
        <taxon>Metazoa</taxon>
        <taxon>Ecdysozoa</taxon>
        <taxon>Arthropoda</taxon>
        <taxon>Hexapoda</taxon>
        <taxon>Insecta</taxon>
        <taxon>Pterygota</taxon>
        <taxon>Neoptera</taxon>
        <taxon>Endopterygota</taxon>
        <taxon>Lepidoptera</taxon>
        <taxon>Glossata</taxon>
        <taxon>Ditrysia</taxon>
        <taxon>Papilionoidea</taxon>
        <taxon>Pieridae</taxon>
        <taxon>Pierinae</taxon>
        <taxon>Pieris</taxon>
    </lineage>
</organism>
<comment type="subcellular location">
    <subcellularLocation>
        <location evidence="3">Endoplasmic reticulum membrane</location>
        <topology evidence="3">Peripheral membrane protein</topology>
    </subcellularLocation>
    <subcellularLocation>
        <location evidence="2">Microsome membrane</location>
        <topology evidence="2">Peripheral membrane protein</topology>
    </subcellularLocation>
</comment>
<keyword evidence="7 15" id="KW-0479">Metal-binding</keyword>
<accession>A0A9P0T2Z5</accession>
<evidence type="ECO:0000313" key="19">
    <source>
        <dbReference type="Proteomes" id="UP001152562"/>
    </source>
</evidence>
<keyword evidence="19" id="KW-1185">Reference proteome</keyword>
<evidence type="ECO:0000256" key="2">
    <source>
        <dbReference type="ARBA" id="ARBA00004174"/>
    </source>
</evidence>
<keyword evidence="11 15" id="KW-0408">Iron</keyword>
<dbReference type="GO" id="GO:0005506">
    <property type="term" value="F:iron ion binding"/>
    <property type="evidence" value="ECO:0007669"/>
    <property type="project" value="InterPro"/>
</dbReference>
<dbReference type="PROSITE" id="PS00086">
    <property type="entry name" value="CYTOCHROME_P450"/>
    <property type="match status" value="1"/>
</dbReference>
<reference evidence="18" key="1">
    <citation type="submission" date="2022-05" db="EMBL/GenBank/DDBJ databases">
        <authorList>
            <person name="Okamura Y."/>
        </authorList>
    </citation>
    <scope>NUCLEOTIDE SEQUENCE</scope>
</reference>
<evidence type="ECO:0000256" key="9">
    <source>
        <dbReference type="ARBA" id="ARBA00022848"/>
    </source>
</evidence>
<evidence type="ECO:0000256" key="11">
    <source>
        <dbReference type="ARBA" id="ARBA00023004"/>
    </source>
</evidence>
<evidence type="ECO:0000256" key="13">
    <source>
        <dbReference type="ARBA" id="ARBA00023136"/>
    </source>
</evidence>
<dbReference type="PRINTS" id="PR00385">
    <property type="entry name" value="P450"/>
</dbReference>
<keyword evidence="9" id="KW-0492">Microsome</keyword>
<dbReference type="SUPFAM" id="SSF48264">
    <property type="entry name" value="Cytochrome P450"/>
    <property type="match status" value="1"/>
</dbReference>
<evidence type="ECO:0000256" key="6">
    <source>
        <dbReference type="ARBA" id="ARBA00022617"/>
    </source>
</evidence>
<keyword evidence="13 17" id="KW-0472">Membrane</keyword>
<dbReference type="FunFam" id="1.10.630.10:FF:000182">
    <property type="entry name" value="Cytochrome P450 3A4"/>
    <property type="match status" value="1"/>
</dbReference>
<sequence>MLLDAYNIVFYTLLVSVAFYFYCSYKLNYWRRRGVHQLKNTNLIFGDFKNGILFQSPPGYHLGNLYRQSPQDAPFVGFYIFHKPCLLLKDPEVIKQILSRDFENFTNRSFSGSEQKDSSGMINLFGLRNPAWRSLRKKITPTFTLSKLKQLLTFMTESGDSMMEFLRKNVDENGKVEVIDVQDTCYKYTADLFANVSLGSRTDSFNDKNSDYLKYFKKYFHSFRRMIAIVTVFFIPELVKVVGSSILFDSTYLRKLFWSAVRLREKSEIKRGDFLDTLIQLKNEEQDPLYEFNGHNLFSQTGTYLAGLETSSNVTAFTLMELAKNSEYQERARECIKTAIAQHGWTVEAFNNMKYLDQVIAEGLRLHPSVSTLDREALHDYKIPNSDIVIEAGTAVYISLFGTHRDPKYFDRPEEFDPDRFTEDKKVSENYLPFGSGPRQCIGVKAGQLYMKVVLSMILLKYKLNHKQTEELQLDRRATFTTAAKGINLEFVKIL</sequence>
<evidence type="ECO:0000256" key="4">
    <source>
        <dbReference type="ARBA" id="ARBA00010617"/>
    </source>
</evidence>
<evidence type="ECO:0000256" key="10">
    <source>
        <dbReference type="ARBA" id="ARBA00023002"/>
    </source>
</evidence>
<dbReference type="Proteomes" id="UP001152562">
    <property type="component" value="Unassembled WGS sequence"/>
</dbReference>
<dbReference type="InterPro" id="IPR001128">
    <property type="entry name" value="Cyt_P450"/>
</dbReference>
<keyword evidence="12 16" id="KW-0503">Monooxygenase</keyword>
<comment type="similarity">
    <text evidence="4 16">Belongs to the cytochrome P450 family.</text>
</comment>
<evidence type="ECO:0000256" key="15">
    <source>
        <dbReference type="PIRSR" id="PIRSR602401-1"/>
    </source>
</evidence>
<keyword evidence="8" id="KW-0256">Endoplasmic reticulum</keyword>
<keyword evidence="17" id="KW-1133">Transmembrane helix</keyword>
<feature type="transmembrane region" description="Helical" evidence="17">
    <location>
        <begin position="226"/>
        <end position="248"/>
    </location>
</feature>
<keyword evidence="6 15" id="KW-0349">Heme</keyword>
<evidence type="ECO:0000256" key="7">
    <source>
        <dbReference type="ARBA" id="ARBA00022723"/>
    </source>
</evidence>
<protein>
    <recommendedName>
        <fullName evidence="5">unspecific monooxygenase</fullName>
        <ecNumber evidence="5">1.14.14.1</ecNumber>
    </recommendedName>
</protein>
<evidence type="ECO:0000256" key="16">
    <source>
        <dbReference type="RuleBase" id="RU000461"/>
    </source>
</evidence>
<evidence type="ECO:0000256" key="1">
    <source>
        <dbReference type="ARBA" id="ARBA00001971"/>
    </source>
</evidence>